<evidence type="ECO:0000259" key="2">
    <source>
        <dbReference type="Pfam" id="PF13622"/>
    </source>
</evidence>
<feature type="region of interest" description="Disordered" evidence="1">
    <location>
        <begin position="135"/>
        <end position="163"/>
    </location>
</feature>
<dbReference type="Pfam" id="PF13622">
    <property type="entry name" value="4HBT_3"/>
    <property type="match status" value="1"/>
</dbReference>
<keyword evidence="4" id="KW-0378">Hydrolase</keyword>
<feature type="domain" description="Acyl-CoA thioesterase-like N-terminal HotDog" evidence="2">
    <location>
        <begin position="40"/>
        <end position="123"/>
    </location>
</feature>
<protein>
    <submittedName>
        <fullName evidence="4">Acyl-CoA thioesterase</fullName>
        <ecNumber evidence="4">3.1.2.2</ecNumber>
    </submittedName>
</protein>
<feature type="domain" description="Acyl-CoA thioesterase-like C-terminal" evidence="3">
    <location>
        <begin position="169"/>
        <end position="360"/>
    </location>
</feature>
<dbReference type="InterPro" id="IPR029069">
    <property type="entry name" value="HotDog_dom_sf"/>
</dbReference>
<accession>A0A9W8V193</accession>
<name>A0A9W8V193_9HYPO</name>
<evidence type="ECO:0000313" key="4">
    <source>
        <dbReference type="EMBL" id="KAJ4188397.1"/>
    </source>
</evidence>
<dbReference type="CDD" id="cd03444">
    <property type="entry name" value="Thioesterase_II_repeat1"/>
    <property type="match status" value="1"/>
</dbReference>
<dbReference type="SUPFAM" id="SSF54637">
    <property type="entry name" value="Thioesterase/thiol ester dehydrase-isomerase"/>
    <property type="match status" value="2"/>
</dbReference>
<dbReference type="PANTHER" id="PTHR11066">
    <property type="entry name" value="ACYL-COA THIOESTERASE"/>
    <property type="match status" value="1"/>
</dbReference>
<dbReference type="Gene3D" id="3.10.129.10">
    <property type="entry name" value="Hotdog Thioesterase"/>
    <property type="match status" value="2"/>
</dbReference>
<dbReference type="AlphaFoldDB" id="A0A9W8V193"/>
<dbReference type="EMBL" id="JAOQAV010000015">
    <property type="protein sequence ID" value="KAJ4188397.1"/>
    <property type="molecule type" value="Genomic_DNA"/>
</dbReference>
<dbReference type="Proteomes" id="UP001152087">
    <property type="component" value="Unassembled WGS sequence"/>
</dbReference>
<sequence>MADHDIFGNPPYRYLPTQHMLAIAAAPEQGEDVYTNTAPLWHPAWARGVFGGALLAQSLAVAQESIPLSYLAHSMHCHFLLPAHTTTPIFYRIERIRDGRTIAIRRVQAYQSGKCIFTALVSFFHQAERKERMELTHQPTMPEYSRGQEPPSASGEDVDQTRLTRTCQANRGSQYECVRISAGEEETRPESRRLRNWIRVHSQASAGSHANHGQGRNTDHRAHLTALAYISDHYFIGTVPRVHRTDRFNSSSAIKSIIRSLGSDDPSSRQIVRSYQELATEELEENARCGTPTAPAHHIGMMVTLDHTIFFHNQAVVRADEWMLTEVETPWAGQQRGLVVQRIWTSNGTLVATCFQEGLVRLERNEAGSKI</sequence>
<dbReference type="InterPro" id="IPR049450">
    <property type="entry name" value="ACOT8-like_C"/>
</dbReference>
<evidence type="ECO:0000256" key="1">
    <source>
        <dbReference type="SAM" id="MobiDB-lite"/>
    </source>
</evidence>
<dbReference type="GO" id="GO:0005782">
    <property type="term" value="C:peroxisomal matrix"/>
    <property type="evidence" value="ECO:0007669"/>
    <property type="project" value="UniProtKB-SubCell"/>
</dbReference>
<dbReference type="CDD" id="cd03445">
    <property type="entry name" value="Thioesterase_II_repeat2"/>
    <property type="match status" value="1"/>
</dbReference>
<organism evidence="4 5">
    <name type="scientific">Fusarium falciforme</name>
    <dbReference type="NCBI Taxonomy" id="195108"/>
    <lineage>
        <taxon>Eukaryota</taxon>
        <taxon>Fungi</taxon>
        <taxon>Dikarya</taxon>
        <taxon>Ascomycota</taxon>
        <taxon>Pezizomycotina</taxon>
        <taxon>Sordariomycetes</taxon>
        <taxon>Hypocreomycetidae</taxon>
        <taxon>Hypocreales</taxon>
        <taxon>Nectriaceae</taxon>
        <taxon>Fusarium</taxon>
        <taxon>Fusarium solani species complex</taxon>
    </lineage>
</organism>
<keyword evidence="5" id="KW-1185">Reference proteome</keyword>
<dbReference type="PANTHER" id="PTHR11066:SF34">
    <property type="entry name" value="ACYL-COENZYME A THIOESTERASE 8"/>
    <property type="match status" value="1"/>
</dbReference>
<evidence type="ECO:0000313" key="5">
    <source>
        <dbReference type="Proteomes" id="UP001152087"/>
    </source>
</evidence>
<comment type="caution">
    <text evidence="4">The sequence shown here is derived from an EMBL/GenBank/DDBJ whole genome shotgun (WGS) entry which is preliminary data.</text>
</comment>
<dbReference type="GO" id="GO:0006637">
    <property type="term" value="P:acyl-CoA metabolic process"/>
    <property type="evidence" value="ECO:0007669"/>
    <property type="project" value="InterPro"/>
</dbReference>
<dbReference type="GO" id="GO:0047617">
    <property type="term" value="F:fatty acyl-CoA hydrolase activity"/>
    <property type="evidence" value="ECO:0007669"/>
    <property type="project" value="InterPro"/>
</dbReference>
<dbReference type="InterPro" id="IPR003703">
    <property type="entry name" value="Acyl_CoA_thio"/>
</dbReference>
<evidence type="ECO:0000259" key="3">
    <source>
        <dbReference type="Pfam" id="PF20789"/>
    </source>
</evidence>
<dbReference type="InterPro" id="IPR049449">
    <property type="entry name" value="TesB_ACOT8-like_N"/>
</dbReference>
<gene>
    <name evidence="4" type="primary">TES1_2</name>
    <name evidence="4" type="ORF">NW755_006557</name>
</gene>
<reference evidence="4" key="1">
    <citation type="submission" date="2022-09" db="EMBL/GenBank/DDBJ databases">
        <title>Fusarium specimens isolated from Avocado Roots.</title>
        <authorList>
            <person name="Stajich J."/>
            <person name="Roper C."/>
            <person name="Heimlech-Rivalta G."/>
        </authorList>
    </citation>
    <scope>NUCLEOTIDE SEQUENCE</scope>
    <source>
        <strain evidence="4">A02</strain>
    </source>
</reference>
<dbReference type="GO" id="GO:0009062">
    <property type="term" value="P:fatty acid catabolic process"/>
    <property type="evidence" value="ECO:0007669"/>
    <property type="project" value="TreeGrafter"/>
</dbReference>
<dbReference type="EC" id="3.1.2.2" evidence="4"/>
<dbReference type="Pfam" id="PF20789">
    <property type="entry name" value="4HBT_3C"/>
    <property type="match status" value="1"/>
</dbReference>
<proteinExistence type="predicted"/>